<dbReference type="AlphaFoldDB" id="A0A7W4VKM6"/>
<evidence type="ECO:0000313" key="2">
    <source>
        <dbReference type="EMBL" id="MBB3018317.1"/>
    </source>
</evidence>
<dbReference type="Proteomes" id="UP000532010">
    <property type="component" value="Unassembled WGS sequence"/>
</dbReference>
<name>A0A7W4VKM6_9HYPH</name>
<keyword evidence="3" id="KW-1185">Reference proteome</keyword>
<evidence type="ECO:0000256" key="1">
    <source>
        <dbReference type="SAM" id="Phobius"/>
    </source>
</evidence>
<protein>
    <submittedName>
        <fullName evidence="2">Uncharacterized protein</fullName>
    </submittedName>
</protein>
<gene>
    <name evidence="2" type="ORF">FHR70_001357</name>
</gene>
<dbReference type="RefSeq" id="WP_183448302.1">
    <property type="nucleotide sequence ID" value="NZ_JACHWB010000001.1"/>
</dbReference>
<organism evidence="2 3">
    <name type="scientific">Microvirga lupini</name>
    <dbReference type="NCBI Taxonomy" id="420324"/>
    <lineage>
        <taxon>Bacteria</taxon>
        <taxon>Pseudomonadati</taxon>
        <taxon>Pseudomonadota</taxon>
        <taxon>Alphaproteobacteria</taxon>
        <taxon>Hyphomicrobiales</taxon>
        <taxon>Methylobacteriaceae</taxon>
        <taxon>Microvirga</taxon>
    </lineage>
</organism>
<dbReference type="EMBL" id="JACHWB010000001">
    <property type="protein sequence ID" value="MBB3018317.1"/>
    <property type="molecule type" value="Genomic_DNA"/>
</dbReference>
<feature type="transmembrane region" description="Helical" evidence="1">
    <location>
        <begin position="144"/>
        <end position="163"/>
    </location>
</feature>
<accession>A0A7W4VKM6</accession>
<keyword evidence="1" id="KW-0812">Transmembrane</keyword>
<keyword evidence="1" id="KW-0472">Membrane</keyword>
<keyword evidence="1" id="KW-1133">Transmembrane helix</keyword>
<reference evidence="2 3" key="1">
    <citation type="submission" date="2020-08" db="EMBL/GenBank/DDBJ databases">
        <title>The Agave Microbiome: Exploring the role of microbial communities in plant adaptations to desert environments.</title>
        <authorList>
            <person name="Partida-Martinez L.P."/>
        </authorList>
    </citation>
    <scope>NUCLEOTIDE SEQUENCE [LARGE SCALE GENOMIC DNA]</scope>
    <source>
        <strain evidence="2 3">AT3.9</strain>
    </source>
</reference>
<proteinExistence type="predicted"/>
<sequence>MSQTYTHSPKPFGGPISFTLKGSTLTVDSGRKVHEVQLGAVDTVRMTFEPGRLAQKSYRTKVIMKDGKSFTFNSLDWKSLVEAQEMTKEYRAFVKALCEAIIRSNPQARFVAGKPMGLWLPTSGLAIASLLAMAYLVWQAFQMGANGVGLLGILLAIVGYWQIEPMIRLNKPRPFRSEALPEELLPKAS</sequence>
<feature type="transmembrane region" description="Helical" evidence="1">
    <location>
        <begin position="118"/>
        <end position="138"/>
    </location>
</feature>
<comment type="caution">
    <text evidence="2">The sequence shown here is derived from an EMBL/GenBank/DDBJ whole genome shotgun (WGS) entry which is preliminary data.</text>
</comment>
<evidence type="ECO:0000313" key="3">
    <source>
        <dbReference type="Proteomes" id="UP000532010"/>
    </source>
</evidence>